<keyword evidence="3" id="KW-1185">Reference proteome</keyword>
<gene>
    <name evidence="2" type="ORF">PR048_004918</name>
</gene>
<dbReference type="EMBL" id="JARBHB010000002">
    <property type="protein sequence ID" value="KAJ8892338.1"/>
    <property type="molecule type" value="Genomic_DNA"/>
</dbReference>
<comment type="caution">
    <text evidence="2">The sequence shown here is derived from an EMBL/GenBank/DDBJ whole genome shotgun (WGS) entry which is preliminary data.</text>
</comment>
<protein>
    <submittedName>
        <fullName evidence="2">Uncharacterized protein</fullName>
    </submittedName>
</protein>
<name>A0ABQ9I6R3_9NEOP</name>
<accession>A0ABQ9I6R3</accession>
<evidence type="ECO:0000313" key="3">
    <source>
        <dbReference type="Proteomes" id="UP001159363"/>
    </source>
</evidence>
<feature type="region of interest" description="Disordered" evidence="1">
    <location>
        <begin position="34"/>
        <end position="93"/>
    </location>
</feature>
<sequence>MKRNRPSGMQQSKNKGKALNLQSLAGSLLKFVTSSDSTLTSSVPEESNIRGDGQDKLDFEGNRVLSYSDSSLESEEQTQIETDNQERQDNELITKEHGENSLRVDLFKRGSEVCQNKDGQFGTVTRSGDKIKDSIRQLTYDWFYIILPNGEKILRTWMAYS</sequence>
<organism evidence="2 3">
    <name type="scientific">Dryococelus australis</name>
    <dbReference type="NCBI Taxonomy" id="614101"/>
    <lineage>
        <taxon>Eukaryota</taxon>
        <taxon>Metazoa</taxon>
        <taxon>Ecdysozoa</taxon>
        <taxon>Arthropoda</taxon>
        <taxon>Hexapoda</taxon>
        <taxon>Insecta</taxon>
        <taxon>Pterygota</taxon>
        <taxon>Neoptera</taxon>
        <taxon>Polyneoptera</taxon>
        <taxon>Phasmatodea</taxon>
        <taxon>Verophasmatodea</taxon>
        <taxon>Anareolatae</taxon>
        <taxon>Phasmatidae</taxon>
        <taxon>Eurycanthinae</taxon>
        <taxon>Dryococelus</taxon>
    </lineage>
</organism>
<reference evidence="2 3" key="1">
    <citation type="submission" date="2023-02" db="EMBL/GenBank/DDBJ databases">
        <title>LHISI_Scaffold_Assembly.</title>
        <authorList>
            <person name="Stuart O.P."/>
            <person name="Cleave R."/>
            <person name="Magrath M.J.L."/>
            <person name="Mikheyev A.S."/>
        </authorList>
    </citation>
    <scope>NUCLEOTIDE SEQUENCE [LARGE SCALE GENOMIC DNA]</scope>
    <source>
        <strain evidence="2">Daus_M_001</strain>
        <tissue evidence="2">Leg muscle</tissue>
    </source>
</reference>
<evidence type="ECO:0000256" key="1">
    <source>
        <dbReference type="SAM" id="MobiDB-lite"/>
    </source>
</evidence>
<feature type="compositionally biased region" description="Basic and acidic residues" evidence="1">
    <location>
        <begin position="47"/>
        <end position="61"/>
    </location>
</feature>
<dbReference type="Proteomes" id="UP001159363">
    <property type="component" value="Chromosome 2"/>
</dbReference>
<feature type="compositionally biased region" description="Basic and acidic residues" evidence="1">
    <location>
        <begin position="84"/>
        <end position="93"/>
    </location>
</feature>
<proteinExistence type="predicted"/>
<evidence type="ECO:0000313" key="2">
    <source>
        <dbReference type="EMBL" id="KAJ8892338.1"/>
    </source>
</evidence>